<proteinExistence type="predicted"/>
<accession>A0AAV2I2X6</accession>
<keyword evidence="4" id="KW-1185">Reference proteome</keyword>
<feature type="transmembrane region" description="Helical" evidence="2">
    <location>
        <begin position="70"/>
        <end position="94"/>
    </location>
</feature>
<gene>
    <name evidence="3" type="ORF">GSLYS_00014138001</name>
</gene>
<feature type="non-terminal residue" evidence="3">
    <location>
        <position position="1"/>
    </location>
</feature>
<evidence type="ECO:0000256" key="1">
    <source>
        <dbReference type="SAM" id="MobiDB-lite"/>
    </source>
</evidence>
<feature type="region of interest" description="Disordered" evidence="1">
    <location>
        <begin position="98"/>
        <end position="137"/>
    </location>
</feature>
<organism evidence="3 4">
    <name type="scientific">Lymnaea stagnalis</name>
    <name type="common">Great pond snail</name>
    <name type="synonym">Helix stagnalis</name>
    <dbReference type="NCBI Taxonomy" id="6523"/>
    <lineage>
        <taxon>Eukaryota</taxon>
        <taxon>Metazoa</taxon>
        <taxon>Spiralia</taxon>
        <taxon>Lophotrochozoa</taxon>
        <taxon>Mollusca</taxon>
        <taxon>Gastropoda</taxon>
        <taxon>Heterobranchia</taxon>
        <taxon>Euthyneura</taxon>
        <taxon>Panpulmonata</taxon>
        <taxon>Hygrophila</taxon>
        <taxon>Lymnaeoidea</taxon>
        <taxon>Lymnaeidae</taxon>
        <taxon>Lymnaea</taxon>
    </lineage>
</organism>
<sequence length="137" mass="14539">FRKASQQFKDFQASLRSSTTTAVPGRITMQSNKTTITSSSSISSTSTTTTTTPNSATPFSPSEAAGISKVTIILTCSILGALIVIITTCTVVIIRRKKASKRSLVDPKKRHPLVYNSGQDDLSGAYSRSSDGHDNPG</sequence>
<reference evidence="3 4" key="1">
    <citation type="submission" date="2024-04" db="EMBL/GenBank/DDBJ databases">
        <authorList>
            <consortium name="Genoscope - CEA"/>
            <person name="William W."/>
        </authorList>
    </citation>
    <scope>NUCLEOTIDE SEQUENCE [LARGE SCALE GENOMIC DNA]</scope>
</reference>
<name>A0AAV2I2X6_LYMST</name>
<evidence type="ECO:0000256" key="2">
    <source>
        <dbReference type="SAM" id="Phobius"/>
    </source>
</evidence>
<feature type="region of interest" description="Disordered" evidence="1">
    <location>
        <begin position="33"/>
        <end position="62"/>
    </location>
</feature>
<protein>
    <submittedName>
        <fullName evidence="3">Uncharacterized protein</fullName>
    </submittedName>
</protein>
<feature type="non-terminal residue" evidence="3">
    <location>
        <position position="137"/>
    </location>
</feature>
<keyword evidence="2" id="KW-0472">Membrane</keyword>
<evidence type="ECO:0000313" key="3">
    <source>
        <dbReference type="EMBL" id="CAL1540489.1"/>
    </source>
</evidence>
<keyword evidence="2" id="KW-1133">Transmembrane helix</keyword>
<dbReference type="Proteomes" id="UP001497497">
    <property type="component" value="Unassembled WGS sequence"/>
</dbReference>
<comment type="caution">
    <text evidence="3">The sequence shown here is derived from an EMBL/GenBank/DDBJ whole genome shotgun (WGS) entry which is preliminary data.</text>
</comment>
<keyword evidence="2" id="KW-0812">Transmembrane</keyword>
<dbReference type="AlphaFoldDB" id="A0AAV2I2X6"/>
<evidence type="ECO:0000313" key="4">
    <source>
        <dbReference type="Proteomes" id="UP001497497"/>
    </source>
</evidence>
<dbReference type="EMBL" id="CAXITT010000384">
    <property type="protein sequence ID" value="CAL1540489.1"/>
    <property type="molecule type" value="Genomic_DNA"/>
</dbReference>